<proteinExistence type="predicted"/>
<dbReference type="RefSeq" id="WP_027940804.1">
    <property type="nucleotide sequence ID" value="NZ_BSTI01000004.1"/>
</dbReference>
<protein>
    <submittedName>
        <fullName evidence="5">Allophanate hydrolase</fullName>
    </submittedName>
</protein>
<dbReference type="InterPro" id="IPR003833">
    <property type="entry name" value="CT_C_D"/>
</dbReference>
<name>A0A9W6QY00_9PSEU</name>
<dbReference type="Proteomes" id="UP001165136">
    <property type="component" value="Unassembled WGS sequence"/>
</dbReference>
<dbReference type="EMBL" id="BSTI01000004">
    <property type="protein sequence ID" value="GLY65624.1"/>
    <property type="molecule type" value="Genomic_DNA"/>
</dbReference>
<dbReference type="GO" id="GO:0005524">
    <property type="term" value="F:ATP binding"/>
    <property type="evidence" value="ECO:0007669"/>
    <property type="project" value="UniProtKB-KW"/>
</dbReference>
<evidence type="ECO:0000256" key="3">
    <source>
        <dbReference type="ARBA" id="ARBA00022840"/>
    </source>
</evidence>
<dbReference type="InterPro" id="IPR010016">
    <property type="entry name" value="PxpB"/>
</dbReference>
<dbReference type="SUPFAM" id="SSF50891">
    <property type="entry name" value="Cyclophilin-like"/>
    <property type="match status" value="1"/>
</dbReference>
<evidence type="ECO:0000256" key="1">
    <source>
        <dbReference type="ARBA" id="ARBA00022741"/>
    </source>
</evidence>
<dbReference type="GO" id="GO:0016787">
    <property type="term" value="F:hydrolase activity"/>
    <property type="evidence" value="ECO:0007669"/>
    <property type="project" value="UniProtKB-KW"/>
</dbReference>
<dbReference type="SUPFAM" id="SSF160467">
    <property type="entry name" value="PH0987 N-terminal domain-like"/>
    <property type="match status" value="1"/>
</dbReference>
<keyword evidence="3" id="KW-0067">ATP-binding</keyword>
<dbReference type="PANTHER" id="PTHR34698:SF2">
    <property type="entry name" value="5-OXOPROLINASE SUBUNIT B"/>
    <property type="match status" value="1"/>
</dbReference>
<evidence type="ECO:0000256" key="2">
    <source>
        <dbReference type="ARBA" id="ARBA00022801"/>
    </source>
</evidence>
<accession>A0A9W6QY00</accession>
<evidence type="ECO:0000313" key="5">
    <source>
        <dbReference type="EMBL" id="GLY65624.1"/>
    </source>
</evidence>
<feature type="domain" description="Carboxyltransferase" evidence="4">
    <location>
        <begin position="1"/>
        <end position="195"/>
    </location>
</feature>
<gene>
    <name evidence="5" type="ORF">Atai01_22430</name>
</gene>
<sequence length="210" mass="21953">MNVLPCGDQAFLVEAGDTATVLGLYAALADPRPDGVTDLVPAAETLLVRFDPARIDPGALVQRIARTEPATEAGTAGTRGGELVTIPVVYDGQDLADVAERTGLAIRDVISVHTAAEYTVAFAGFAPGFGYLTGLDPRLRLPRLETSRTRVPAGSVAIAGDYSGVYPRTSPGGWRLLGRTGIALWDTGRTVPALLRPGVRVRFTAVAGEA</sequence>
<keyword evidence="1" id="KW-0547">Nucleotide-binding</keyword>
<dbReference type="Gene3D" id="2.40.100.10">
    <property type="entry name" value="Cyclophilin-like"/>
    <property type="match status" value="1"/>
</dbReference>
<reference evidence="5" key="1">
    <citation type="submission" date="2023-03" db="EMBL/GenBank/DDBJ databases">
        <title>Amycolatopsis taiwanensis NBRC 103393.</title>
        <authorList>
            <person name="Ichikawa N."/>
            <person name="Sato H."/>
            <person name="Tonouchi N."/>
        </authorList>
    </citation>
    <scope>NUCLEOTIDE SEQUENCE</scope>
    <source>
        <strain evidence="5">NBRC 103393</strain>
    </source>
</reference>
<dbReference type="PANTHER" id="PTHR34698">
    <property type="entry name" value="5-OXOPROLINASE SUBUNIT B"/>
    <property type="match status" value="1"/>
</dbReference>
<organism evidence="5 6">
    <name type="scientific">Amycolatopsis taiwanensis</name>
    <dbReference type="NCBI Taxonomy" id="342230"/>
    <lineage>
        <taxon>Bacteria</taxon>
        <taxon>Bacillati</taxon>
        <taxon>Actinomycetota</taxon>
        <taxon>Actinomycetes</taxon>
        <taxon>Pseudonocardiales</taxon>
        <taxon>Pseudonocardiaceae</taxon>
        <taxon>Amycolatopsis</taxon>
    </lineage>
</organism>
<dbReference type="Gene3D" id="3.30.1360.40">
    <property type="match status" value="1"/>
</dbReference>
<evidence type="ECO:0000313" key="6">
    <source>
        <dbReference type="Proteomes" id="UP001165136"/>
    </source>
</evidence>
<keyword evidence="6" id="KW-1185">Reference proteome</keyword>
<dbReference type="AlphaFoldDB" id="A0A9W6QY00"/>
<evidence type="ECO:0000259" key="4">
    <source>
        <dbReference type="SMART" id="SM00796"/>
    </source>
</evidence>
<dbReference type="SMART" id="SM00796">
    <property type="entry name" value="AHS1"/>
    <property type="match status" value="1"/>
</dbReference>
<keyword evidence="2 5" id="KW-0378">Hydrolase</keyword>
<dbReference type="InterPro" id="IPR029000">
    <property type="entry name" value="Cyclophilin-like_dom_sf"/>
</dbReference>
<comment type="caution">
    <text evidence="5">The sequence shown here is derived from an EMBL/GenBank/DDBJ whole genome shotgun (WGS) entry which is preliminary data.</text>
</comment>
<dbReference type="Pfam" id="PF02682">
    <property type="entry name" value="CT_C_D"/>
    <property type="match status" value="1"/>
</dbReference>